<evidence type="ECO:0000256" key="3">
    <source>
        <dbReference type="SAM" id="Phobius"/>
    </source>
</evidence>
<dbReference type="CDD" id="cd05827">
    <property type="entry name" value="Sortase_C"/>
    <property type="match status" value="1"/>
</dbReference>
<feature type="active site" description="Acyl-thioester intermediate" evidence="2">
    <location>
        <position position="238"/>
    </location>
</feature>
<accession>A0A847D6J3</accession>
<feature type="active site" description="Proton donor/acceptor" evidence="2">
    <location>
        <position position="176"/>
    </location>
</feature>
<dbReference type="RefSeq" id="WP_276648148.1">
    <property type="nucleotide sequence ID" value="NZ_CP089787.1"/>
</dbReference>
<dbReference type="AlphaFoldDB" id="A0A847D6J3"/>
<dbReference type="SUPFAM" id="SSF63817">
    <property type="entry name" value="Sortase"/>
    <property type="match status" value="1"/>
</dbReference>
<keyword evidence="1" id="KW-0378">Hydrolase</keyword>
<evidence type="ECO:0000256" key="1">
    <source>
        <dbReference type="ARBA" id="ARBA00022801"/>
    </source>
</evidence>
<keyword evidence="3" id="KW-0472">Membrane</keyword>
<dbReference type="NCBIfam" id="NF033745">
    <property type="entry name" value="class_C_sortase"/>
    <property type="match status" value="1"/>
</dbReference>
<evidence type="ECO:0000313" key="4">
    <source>
        <dbReference type="EMBL" id="NLD32931.1"/>
    </source>
</evidence>
<feature type="transmembrane region" description="Helical" evidence="3">
    <location>
        <begin position="285"/>
        <end position="303"/>
    </location>
</feature>
<dbReference type="EMBL" id="JAAZCD010000269">
    <property type="protein sequence ID" value="NLD32931.1"/>
    <property type="molecule type" value="Genomic_DNA"/>
</dbReference>
<dbReference type="InterPro" id="IPR042002">
    <property type="entry name" value="Sortase_C"/>
</dbReference>
<dbReference type="InterPro" id="IPR005754">
    <property type="entry name" value="Sortase"/>
</dbReference>
<dbReference type="Pfam" id="PF04203">
    <property type="entry name" value="Sortase"/>
    <property type="match status" value="1"/>
</dbReference>
<comment type="caution">
    <text evidence="4">The sequence shown here is derived from an EMBL/GenBank/DDBJ whole genome shotgun (WGS) entry which is preliminary data.</text>
</comment>
<dbReference type="GO" id="GO:0016787">
    <property type="term" value="F:hydrolase activity"/>
    <property type="evidence" value="ECO:0007669"/>
    <property type="project" value="UniProtKB-KW"/>
</dbReference>
<name>A0A847D6J3_9LACT</name>
<keyword evidence="3" id="KW-1133">Transmembrane helix</keyword>
<feature type="transmembrane region" description="Helical" evidence="3">
    <location>
        <begin position="12"/>
        <end position="30"/>
    </location>
</feature>
<dbReference type="Gene3D" id="2.40.260.10">
    <property type="entry name" value="Sortase"/>
    <property type="match status" value="1"/>
</dbReference>
<gene>
    <name evidence="4" type="ORF">GX662_11850</name>
</gene>
<reference evidence="4 5" key="1">
    <citation type="journal article" date="2020" name="Biotechnol. Biofuels">
        <title>New insights from the biogas microbiome by comprehensive genome-resolved metagenomics of nearly 1600 species originating from multiple anaerobic digesters.</title>
        <authorList>
            <person name="Campanaro S."/>
            <person name="Treu L."/>
            <person name="Rodriguez-R L.M."/>
            <person name="Kovalovszki A."/>
            <person name="Ziels R.M."/>
            <person name="Maus I."/>
            <person name="Zhu X."/>
            <person name="Kougias P.G."/>
            <person name="Basile A."/>
            <person name="Luo G."/>
            <person name="Schluter A."/>
            <person name="Konstantinidis K.T."/>
            <person name="Angelidaki I."/>
        </authorList>
    </citation>
    <scope>NUCLEOTIDE SEQUENCE [LARGE SCALE GENOMIC DNA]</scope>
    <source>
        <strain evidence="4">AS07pgkLD_105</strain>
    </source>
</reference>
<sequence>MKITISKKMQKILLAAIFAVGLGIFLYPILSNVYVEYFQNQVIDSYQDKVDQMTEQEKRQKLAEMMAYNDNLNQSGIEYEDPFEGILDDDDKKIESESSTIDSEVATSADEEAVIYDALAGSVGEALGHIEIPKMDIDIPIYFGTSEKVLQEGVGLLEGSSLPVGGASTHATLTGHNGLPSAKLFTDLHKLAVGDIFFIHSINGTLAYEVDTINTVLPDETESLKIVEGEDLVTLITCTPYMINTHRLLVSGHRVAYEAVQEIVDEPQEADSSKVLKTQDEYNNIYLIAVLASILLLICIILYRRRRIKEGDQNEK</sequence>
<dbReference type="NCBIfam" id="TIGR01076">
    <property type="entry name" value="sortase_fam"/>
    <property type="match status" value="1"/>
</dbReference>
<proteinExistence type="predicted"/>
<dbReference type="Proteomes" id="UP000589373">
    <property type="component" value="Unassembled WGS sequence"/>
</dbReference>
<dbReference type="InterPro" id="IPR023365">
    <property type="entry name" value="Sortase_dom-sf"/>
</dbReference>
<evidence type="ECO:0000313" key="5">
    <source>
        <dbReference type="Proteomes" id="UP000589373"/>
    </source>
</evidence>
<keyword evidence="3" id="KW-0812">Transmembrane</keyword>
<protein>
    <submittedName>
        <fullName evidence="4">Class C sortase</fullName>
    </submittedName>
</protein>
<organism evidence="4 5">
    <name type="scientific">Trichococcus flocculiformis</name>
    <dbReference type="NCBI Taxonomy" id="82803"/>
    <lineage>
        <taxon>Bacteria</taxon>
        <taxon>Bacillati</taxon>
        <taxon>Bacillota</taxon>
        <taxon>Bacilli</taxon>
        <taxon>Lactobacillales</taxon>
        <taxon>Carnobacteriaceae</taxon>
        <taxon>Trichococcus</taxon>
    </lineage>
</organism>
<evidence type="ECO:0000256" key="2">
    <source>
        <dbReference type="PIRSR" id="PIRSR605754-1"/>
    </source>
</evidence>